<keyword evidence="1" id="KW-0812">Transmembrane</keyword>
<evidence type="ECO:0000313" key="2">
    <source>
        <dbReference type="EMBL" id="MBC5786087.1"/>
    </source>
</evidence>
<dbReference type="Proteomes" id="UP000608513">
    <property type="component" value="Unassembled WGS sequence"/>
</dbReference>
<name>A0A923SHN5_9BURK</name>
<organism evidence="2 3">
    <name type="scientific">Ramlibacter cellulosilyticus</name>
    <dbReference type="NCBI Taxonomy" id="2764187"/>
    <lineage>
        <taxon>Bacteria</taxon>
        <taxon>Pseudomonadati</taxon>
        <taxon>Pseudomonadota</taxon>
        <taxon>Betaproteobacteria</taxon>
        <taxon>Burkholderiales</taxon>
        <taxon>Comamonadaceae</taxon>
        <taxon>Ramlibacter</taxon>
    </lineage>
</organism>
<dbReference type="EMBL" id="JACORT010000014">
    <property type="protein sequence ID" value="MBC5786087.1"/>
    <property type="molecule type" value="Genomic_DNA"/>
</dbReference>
<proteinExistence type="predicted"/>
<evidence type="ECO:0000313" key="3">
    <source>
        <dbReference type="Proteomes" id="UP000608513"/>
    </source>
</evidence>
<accession>A0A923SHN5</accession>
<feature type="transmembrane region" description="Helical" evidence="1">
    <location>
        <begin position="67"/>
        <end position="86"/>
    </location>
</feature>
<protein>
    <submittedName>
        <fullName evidence="2">Uncharacterized protein</fullName>
    </submittedName>
</protein>
<keyword evidence="1" id="KW-1133">Transmembrane helix</keyword>
<comment type="caution">
    <text evidence="2">The sequence shown here is derived from an EMBL/GenBank/DDBJ whole genome shotgun (WGS) entry which is preliminary data.</text>
</comment>
<gene>
    <name evidence="2" type="ORF">H8N03_24325</name>
</gene>
<sequence>MNVAEAGYAEYVAHEEFRSGLPAGRFRVVVDPKLARRYVAQRLLLLVIVMPVIGVGIALALTGSTWAGAVLVALGVLLNRVVMWQAPRILLHLALRDAKVYEHVTQNGVMEVRRA</sequence>
<keyword evidence="1" id="KW-0472">Membrane</keyword>
<evidence type="ECO:0000256" key="1">
    <source>
        <dbReference type="SAM" id="Phobius"/>
    </source>
</evidence>
<feature type="transmembrane region" description="Helical" evidence="1">
    <location>
        <begin position="43"/>
        <end position="61"/>
    </location>
</feature>
<keyword evidence="3" id="KW-1185">Reference proteome</keyword>
<reference evidence="2" key="1">
    <citation type="submission" date="2020-08" db="EMBL/GenBank/DDBJ databases">
        <title>Ramlibacter sp. USB13 16S ribosomal RNA gene genome sequencing and assembly.</title>
        <authorList>
            <person name="Kang M."/>
        </authorList>
    </citation>
    <scope>NUCLEOTIDE SEQUENCE</scope>
    <source>
        <strain evidence="2">USB13</strain>
    </source>
</reference>
<dbReference type="AlphaFoldDB" id="A0A923SHN5"/>